<name>A0A6L6GAZ3_STRUB</name>
<reference evidence="1 2" key="1">
    <citation type="submission" date="2019-11" db="EMBL/GenBank/DDBJ databases">
        <title>Streptococcus uberis isolated from clinical mastitis cases on a southeastern Queensland dairy.</title>
        <authorList>
            <person name="Workentine M.L."/>
            <person name="Price R."/>
            <person name="Olchowy T."/>
        </authorList>
    </citation>
    <scope>NUCLEOTIDE SEQUENCE [LARGE SCALE GENOMIC DNA]</scope>
    <source>
        <strain evidence="1 2">OLC4459-A17</strain>
    </source>
</reference>
<comment type="caution">
    <text evidence="1">The sequence shown here is derived from an EMBL/GenBank/DDBJ whole genome shotgun (WGS) entry which is preliminary data.</text>
</comment>
<dbReference type="Proteomes" id="UP000483839">
    <property type="component" value="Unassembled WGS sequence"/>
</dbReference>
<dbReference type="EMBL" id="WLXI01000044">
    <property type="protein sequence ID" value="MTD01896.1"/>
    <property type="molecule type" value="Genomic_DNA"/>
</dbReference>
<sequence>MLNKLMKFFGFDEYETPETMPLDNTLIEVRSLQTENRELKEVIRKQRALLQELSEENIELGRDRRRYADTVATQKRLIDVYESMPA</sequence>
<gene>
    <name evidence="1" type="ORF">GKS16_06395</name>
</gene>
<organism evidence="1 2">
    <name type="scientific">Streptococcus uberis</name>
    <dbReference type="NCBI Taxonomy" id="1349"/>
    <lineage>
        <taxon>Bacteria</taxon>
        <taxon>Bacillati</taxon>
        <taxon>Bacillota</taxon>
        <taxon>Bacilli</taxon>
        <taxon>Lactobacillales</taxon>
        <taxon>Streptococcaceae</taxon>
        <taxon>Streptococcus</taxon>
    </lineage>
</organism>
<accession>A0A6L6GAZ3</accession>
<evidence type="ECO:0000313" key="2">
    <source>
        <dbReference type="Proteomes" id="UP000483839"/>
    </source>
</evidence>
<dbReference type="RefSeq" id="WP_203266097.1">
    <property type="nucleotide sequence ID" value="NZ_JADFBK010000007.1"/>
</dbReference>
<protein>
    <submittedName>
        <fullName evidence="1">Uncharacterized protein</fullName>
    </submittedName>
</protein>
<proteinExistence type="predicted"/>
<evidence type="ECO:0000313" key="1">
    <source>
        <dbReference type="EMBL" id="MTD01896.1"/>
    </source>
</evidence>
<dbReference type="AlphaFoldDB" id="A0A6L6GAZ3"/>